<evidence type="ECO:0000259" key="10">
    <source>
        <dbReference type="PROSITE" id="PS50109"/>
    </source>
</evidence>
<dbReference type="GO" id="GO:0000155">
    <property type="term" value="F:phosphorelay sensor kinase activity"/>
    <property type="evidence" value="ECO:0007669"/>
    <property type="project" value="InterPro"/>
</dbReference>
<dbReference type="SUPFAM" id="SSF55874">
    <property type="entry name" value="ATPase domain of HSP90 chaperone/DNA topoisomerase II/histidine kinase"/>
    <property type="match status" value="1"/>
</dbReference>
<dbReference type="GO" id="GO:0005524">
    <property type="term" value="F:ATP binding"/>
    <property type="evidence" value="ECO:0007669"/>
    <property type="project" value="UniProtKB-KW"/>
</dbReference>
<dbReference type="Pfam" id="PF12860">
    <property type="entry name" value="PAS_7"/>
    <property type="match status" value="1"/>
</dbReference>
<dbReference type="SMART" id="SM00448">
    <property type="entry name" value="REC"/>
    <property type="match status" value="1"/>
</dbReference>
<dbReference type="PANTHER" id="PTHR43065:SF42">
    <property type="entry name" value="TWO-COMPONENT SENSOR PPRA"/>
    <property type="match status" value="1"/>
</dbReference>
<dbReference type="Pfam" id="PF02518">
    <property type="entry name" value="HATPase_c"/>
    <property type="match status" value="1"/>
</dbReference>
<dbReference type="AlphaFoldDB" id="A0A934TNC3"/>
<keyword evidence="8" id="KW-0902">Two-component regulatory system</keyword>
<dbReference type="EMBL" id="NHSD01000323">
    <property type="protein sequence ID" value="MBK5928761.1"/>
    <property type="molecule type" value="Genomic_DNA"/>
</dbReference>
<feature type="domain" description="PAC" evidence="13">
    <location>
        <begin position="585"/>
        <end position="637"/>
    </location>
</feature>
<keyword evidence="3 9" id="KW-0597">Phosphoprotein</keyword>
<dbReference type="SUPFAM" id="SSF52172">
    <property type="entry name" value="CheY-like"/>
    <property type="match status" value="1"/>
</dbReference>
<dbReference type="EC" id="2.7.13.3" evidence="2"/>
<evidence type="ECO:0000259" key="13">
    <source>
        <dbReference type="PROSITE" id="PS50113"/>
    </source>
</evidence>
<dbReference type="InterPro" id="IPR011006">
    <property type="entry name" value="CheY-like_superfamily"/>
</dbReference>
<dbReference type="Gene3D" id="3.30.565.10">
    <property type="entry name" value="Histidine kinase-like ATPase, C-terminal domain"/>
    <property type="match status" value="1"/>
</dbReference>
<dbReference type="InterPro" id="IPR036890">
    <property type="entry name" value="HATPase_C_sf"/>
</dbReference>
<dbReference type="InterPro" id="IPR001610">
    <property type="entry name" value="PAC"/>
</dbReference>
<dbReference type="SMART" id="SM00387">
    <property type="entry name" value="HATPase_c"/>
    <property type="match status" value="1"/>
</dbReference>
<keyword evidence="7" id="KW-0067">ATP-binding</keyword>
<dbReference type="PRINTS" id="PR00344">
    <property type="entry name" value="BCTRLSENSOR"/>
</dbReference>
<evidence type="ECO:0000256" key="3">
    <source>
        <dbReference type="ARBA" id="ARBA00022553"/>
    </source>
</evidence>
<evidence type="ECO:0000256" key="9">
    <source>
        <dbReference type="PROSITE-ProRule" id="PRU00169"/>
    </source>
</evidence>
<feature type="domain" description="PAS" evidence="12">
    <location>
        <begin position="511"/>
        <end position="564"/>
    </location>
</feature>
<dbReference type="SMART" id="SM00388">
    <property type="entry name" value="HisKA"/>
    <property type="match status" value="1"/>
</dbReference>
<feature type="modified residue" description="4-aspartylphosphate" evidence="9">
    <location>
        <position position="1212"/>
    </location>
</feature>
<comment type="caution">
    <text evidence="14">The sequence shown here is derived from an EMBL/GenBank/DDBJ whole genome shotgun (WGS) entry which is preliminary data.</text>
</comment>
<evidence type="ECO:0000256" key="1">
    <source>
        <dbReference type="ARBA" id="ARBA00000085"/>
    </source>
</evidence>
<dbReference type="Gene3D" id="3.30.450.20">
    <property type="entry name" value="PAS domain"/>
    <property type="match status" value="4"/>
</dbReference>
<feature type="domain" description="PAS" evidence="12">
    <location>
        <begin position="770"/>
        <end position="841"/>
    </location>
</feature>
<evidence type="ECO:0000259" key="11">
    <source>
        <dbReference type="PROSITE" id="PS50110"/>
    </source>
</evidence>
<comment type="catalytic activity">
    <reaction evidence="1">
        <text>ATP + protein L-histidine = ADP + protein N-phospho-L-histidine.</text>
        <dbReference type="EC" id="2.7.13.3"/>
    </reaction>
</comment>
<dbReference type="InterPro" id="IPR013767">
    <property type="entry name" value="PAS_fold"/>
</dbReference>
<dbReference type="InterPro" id="IPR035965">
    <property type="entry name" value="PAS-like_dom_sf"/>
</dbReference>
<reference evidence="14" key="1">
    <citation type="submission" date="2017-05" db="EMBL/GenBank/DDBJ databases">
        <authorList>
            <person name="Imhoff J.F."/>
            <person name="Rahn T."/>
            <person name="Kuenzel S."/>
            <person name="Neulinger S.C."/>
        </authorList>
    </citation>
    <scope>NUCLEOTIDE SEQUENCE</scope>
    <source>
        <strain evidence="14">LMG 28126</strain>
    </source>
</reference>
<accession>A0A934TNC3</accession>
<evidence type="ECO:0000313" key="15">
    <source>
        <dbReference type="Proteomes" id="UP000706333"/>
    </source>
</evidence>
<keyword evidence="4" id="KW-0808">Transferase</keyword>
<dbReference type="PROSITE" id="PS50113">
    <property type="entry name" value="PAC"/>
    <property type="match status" value="1"/>
</dbReference>
<dbReference type="InterPro" id="IPR003594">
    <property type="entry name" value="HATPase_dom"/>
</dbReference>
<evidence type="ECO:0000256" key="6">
    <source>
        <dbReference type="ARBA" id="ARBA00022777"/>
    </source>
</evidence>
<dbReference type="Gene3D" id="3.40.50.2300">
    <property type="match status" value="1"/>
</dbReference>
<dbReference type="GO" id="GO:0006355">
    <property type="term" value="P:regulation of DNA-templated transcription"/>
    <property type="evidence" value="ECO:0007669"/>
    <property type="project" value="InterPro"/>
</dbReference>
<keyword evidence="6" id="KW-0418">Kinase</keyword>
<dbReference type="SMART" id="SM00091">
    <property type="entry name" value="PAS"/>
    <property type="match status" value="4"/>
</dbReference>
<dbReference type="InterPro" id="IPR029016">
    <property type="entry name" value="GAF-like_dom_sf"/>
</dbReference>
<evidence type="ECO:0000256" key="8">
    <source>
        <dbReference type="ARBA" id="ARBA00023012"/>
    </source>
</evidence>
<dbReference type="InterPro" id="IPR004358">
    <property type="entry name" value="Sig_transdc_His_kin-like_C"/>
</dbReference>
<keyword evidence="5" id="KW-0547">Nucleotide-binding</keyword>
<evidence type="ECO:0000256" key="5">
    <source>
        <dbReference type="ARBA" id="ARBA00022741"/>
    </source>
</evidence>
<name>A0A934TNC3_9RHOB</name>
<dbReference type="Pfam" id="PF00072">
    <property type="entry name" value="Response_reg"/>
    <property type="match status" value="1"/>
</dbReference>
<dbReference type="InterPro" id="IPR003018">
    <property type="entry name" value="GAF"/>
</dbReference>
<dbReference type="PROSITE" id="PS50112">
    <property type="entry name" value="PAS"/>
    <property type="match status" value="2"/>
</dbReference>
<dbReference type="Pfam" id="PF08448">
    <property type="entry name" value="PAS_4"/>
    <property type="match status" value="1"/>
</dbReference>
<dbReference type="Pfam" id="PF01590">
    <property type="entry name" value="GAF"/>
    <property type="match status" value="1"/>
</dbReference>
<dbReference type="InterPro" id="IPR005467">
    <property type="entry name" value="His_kinase_dom"/>
</dbReference>
<dbReference type="NCBIfam" id="TIGR00229">
    <property type="entry name" value="sensory_box"/>
    <property type="match status" value="2"/>
</dbReference>
<evidence type="ECO:0000256" key="4">
    <source>
        <dbReference type="ARBA" id="ARBA00022679"/>
    </source>
</evidence>
<dbReference type="PROSITE" id="PS50110">
    <property type="entry name" value="RESPONSE_REGULATORY"/>
    <property type="match status" value="1"/>
</dbReference>
<dbReference type="Gene3D" id="1.10.287.130">
    <property type="match status" value="1"/>
</dbReference>
<evidence type="ECO:0000256" key="7">
    <source>
        <dbReference type="ARBA" id="ARBA00022840"/>
    </source>
</evidence>
<dbReference type="Pfam" id="PF00989">
    <property type="entry name" value="PAS"/>
    <property type="match status" value="2"/>
</dbReference>
<feature type="domain" description="Response regulatory" evidence="11">
    <location>
        <begin position="1161"/>
        <end position="1274"/>
    </location>
</feature>
<evidence type="ECO:0000313" key="14">
    <source>
        <dbReference type="EMBL" id="MBK5928761.1"/>
    </source>
</evidence>
<dbReference type="InterPro" id="IPR000014">
    <property type="entry name" value="PAS"/>
</dbReference>
<dbReference type="SMART" id="SM00086">
    <property type="entry name" value="PAC"/>
    <property type="match status" value="2"/>
</dbReference>
<dbReference type="SUPFAM" id="SSF47384">
    <property type="entry name" value="Homodimeric domain of signal transducing histidine kinase"/>
    <property type="match status" value="1"/>
</dbReference>
<reference evidence="14" key="2">
    <citation type="journal article" date="2020" name="Microorganisms">
        <title>Osmotic Adaptation and Compatible Solute Biosynthesis of Phototrophic Bacteria as Revealed from Genome Analyses.</title>
        <authorList>
            <person name="Imhoff J.F."/>
            <person name="Rahn T."/>
            <person name="Kunzel S."/>
            <person name="Keller A."/>
            <person name="Neulinger S.C."/>
        </authorList>
    </citation>
    <scope>NUCLEOTIDE SEQUENCE</scope>
    <source>
        <strain evidence="14">LMG 28126</strain>
    </source>
</reference>
<dbReference type="Proteomes" id="UP000706333">
    <property type="component" value="Unassembled WGS sequence"/>
</dbReference>
<dbReference type="SUPFAM" id="SSF55781">
    <property type="entry name" value="GAF domain-like"/>
    <property type="match status" value="2"/>
</dbReference>
<dbReference type="RefSeq" id="WP_201158521.1">
    <property type="nucleotide sequence ID" value="NZ_NHSD01000323.1"/>
</dbReference>
<dbReference type="PROSITE" id="PS50109">
    <property type="entry name" value="HIS_KIN"/>
    <property type="match status" value="1"/>
</dbReference>
<sequence>MDDAERLRTTLIELERLRARERAASHESATLLTILEGMTAVPDCETASTLLLETCRDALAADAAALVRERPTGGVEVILATDPALTGLGWDGGAAMLGRPRRMTDLHRRDWGAVPPPALADYHGLLTAHVKVEQEARMAILCLSRRVAAFSAADHGLLRHVGRVAGQALTNIRLARSNTLLSGLIAGDTDIRPAGLFDAPLEAVTRAFDRLTRAQAVVVEITNDLLRAPRAGVDAAIDRALARCGALAQSDRTYVFRVRLPEWMDNTHEWVAPGIAPMRTELQGMPLDLLGPWQDRFDADEEVYIPDVTRLPADDPTRAVLEAQNILSLLAVPMREDGRLTGFVGFDAVRTTRTFLPGEIFLLRSVATVINGVLERRAAETAAEEAGAALQAERNRMQATLQAMPDLVLELDATGRFTDYHVGRYYAYEAEAAALIGRIPEEVFPPESAAQARRIMAEVDREGIAGGQQFFAERSDGRHWFELSAAARGDAEGGYIAVVRDVTQARAQLREIERLSEIARRTTNQVVITDTDGRIDWVNAAFEARTGWCLSEVRGRKPGDFLQPPETDPDTIARIRAALHARVPSQTEILNRDRHGEDYWIALDIQPMIDGEGRHTGFMAMQTDVTERRRHAAQLAATTAEAVSARARLVSAMEALQDGFAIYDADGRLVMCNDTYRYAYPRSADMVRPGVLFQDLVRRRLADGEYRDAQGREEDWLAARIAAHRSAFHETEQPLADGRWVRVMEKATPDGGCVAMRVDITALKEAEKRALEERAAAMEASRDGIAITDPEGRFVYMNPSHRLMFGIPPDEDVRGKHWSMLYHPDVAEALRHSAFPVLEHPGARPGVGWQGELKGRHRDGSVVEQEISLTLKHDGGLVCISRDIADRHRSEAERARLREELQLAQRREIVGQLAAGLAHDFNNILAVISGSAAMIEGRQVGDGPDAVDAMRIGQASARATELVARLRDLGRHGSDRRRVDMRQPVNEAADLLRSGLESGHKLVVSVPPTPMRAWADPVDVLQVVLNLAINARDALGPERNQITLSLAPADPDTVTRPPDLGRFRPGRPAVCLRVADTGPGMDAATRARVFEPYFSTKGARGTGLGLAIVSGVVRANGAALWLDTEPGKGTTVTIFWPLTDTEPPAGTAPPMTGNERLDGMRLLVVDDADQVCEVLGAILETAGAEVATATDPADALQAIEDDPRHWSALVTDQDMPGMTGLELSRAALRAAPGLPIVMVTALPEAVTDDAALFDAILGKPVAPTTLVAAVARAVRSRG</sequence>
<dbReference type="InterPro" id="IPR000700">
    <property type="entry name" value="PAS-assoc_C"/>
</dbReference>
<evidence type="ECO:0000259" key="12">
    <source>
        <dbReference type="PROSITE" id="PS50112"/>
    </source>
</evidence>
<dbReference type="CDD" id="cd00130">
    <property type="entry name" value="PAS"/>
    <property type="match status" value="2"/>
</dbReference>
<dbReference type="SMART" id="SM00065">
    <property type="entry name" value="GAF"/>
    <property type="match status" value="2"/>
</dbReference>
<dbReference type="PANTHER" id="PTHR43065">
    <property type="entry name" value="SENSOR HISTIDINE KINASE"/>
    <property type="match status" value="1"/>
</dbReference>
<protein>
    <recommendedName>
        <fullName evidence="2">histidine kinase</fullName>
        <ecNumber evidence="2">2.7.13.3</ecNumber>
    </recommendedName>
</protein>
<proteinExistence type="predicted"/>
<dbReference type="InterPro" id="IPR001789">
    <property type="entry name" value="Sig_transdc_resp-reg_receiver"/>
</dbReference>
<dbReference type="Gene3D" id="3.30.450.40">
    <property type="match status" value="1"/>
</dbReference>
<dbReference type="InterPro" id="IPR013656">
    <property type="entry name" value="PAS_4"/>
</dbReference>
<dbReference type="InterPro" id="IPR036097">
    <property type="entry name" value="HisK_dim/P_sf"/>
</dbReference>
<organism evidence="14 15">
    <name type="scientific">Rhodobaculum claviforme</name>
    <dbReference type="NCBI Taxonomy" id="1549854"/>
    <lineage>
        <taxon>Bacteria</taxon>
        <taxon>Pseudomonadati</taxon>
        <taxon>Pseudomonadota</taxon>
        <taxon>Alphaproteobacteria</taxon>
        <taxon>Rhodobacterales</taxon>
        <taxon>Paracoccaceae</taxon>
        <taxon>Rhodobaculum</taxon>
    </lineage>
</organism>
<feature type="domain" description="Histidine kinase" evidence="10">
    <location>
        <begin position="916"/>
        <end position="1140"/>
    </location>
</feature>
<evidence type="ECO:0000256" key="2">
    <source>
        <dbReference type="ARBA" id="ARBA00012438"/>
    </source>
</evidence>
<dbReference type="InterPro" id="IPR003661">
    <property type="entry name" value="HisK_dim/P_dom"/>
</dbReference>
<keyword evidence="15" id="KW-1185">Reference proteome</keyword>
<dbReference type="SUPFAM" id="SSF55785">
    <property type="entry name" value="PYP-like sensor domain (PAS domain)"/>
    <property type="match status" value="4"/>
</dbReference>
<gene>
    <name evidence="14" type="ORF">CCR87_15705</name>
</gene>